<dbReference type="Gene3D" id="2.40.50.100">
    <property type="match status" value="1"/>
</dbReference>
<dbReference type="RefSeq" id="WP_115089763.1">
    <property type="nucleotide sequence ID" value="NZ_CP068107.1"/>
</dbReference>
<dbReference type="Pfam" id="PF25876">
    <property type="entry name" value="HH_MFP_RND"/>
    <property type="match status" value="1"/>
</dbReference>
<dbReference type="PROSITE" id="PS51257">
    <property type="entry name" value="PROKAR_LIPOPROTEIN"/>
    <property type="match status" value="1"/>
</dbReference>
<dbReference type="InterPro" id="IPR058625">
    <property type="entry name" value="MdtA-like_BSH"/>
</dbReference>
<dbReference type="GO" id="GO:0030313">
    <property type="term" value="C:cell envelope"/>
    <property type="evidence" value="ECO:0007669"/>
    <property type="project" value="UniProtKB-SubCell"/>
</dbReference>
<dbReference type="AlphaFoldDB" id="A0A378RI67"/>
<dbReference type="InterPro" id="IPR006143">
    <property type="entry name" value="RND_pump_MFP"/>
</dbReference>
<dbReference type="Gene3D" id="2.40.30.170">
    <property type="match status" value="1"/>
</dbReference>
<dbReference type="GO" id="GO:0022857">
    <property type="term" value="F:transmembrane transporter activity"/>
    <property type="evidence" value="ECO:0007669"/>
    <property type="project" value="InterPro"/>
</dbReference>
<evidence type="ECO:0000256" key="1">
    <source>
        <dbReference type="ARBA" id="ARBA00004196"/>
    </source>
</evidence>
<organism evidence="8 9">
    <name type="scientific">Myroides odoratus</name>
    <name type="common">Flavobacterium odoratum</name>
    <dbReference type="NCBI Taxonomy" id="256"/>
    <lineage>
        <taxon>Bacteria</taxon>
        <taxon>Pseudomonadati</taxon>
        <taxon>Bacteroidota</taxon>
        <taxon>Flavobacteriia</taxon>
        <taxon>Flavobacteriales</taxon>
        <taxon>Flavobacteriaceae</taxon>
        <taxon>Myroides</taxon>
    </lineage>
</organism>
<dbReference type="GO" id="GO:0005886">
    <property type="term" value="C:plasma membrane"/>
    <property type="evidence" value="ECO:0007669"/>
    <property type="project" value="TreeGrafter"/>
</dbReference>
<sequence length="397" mass="42737">MNRVYRNLSVLAYVGLTVFTLLTAVGCKQASSDSAPMGGHLEVKTEVVERGDAEVVHSYTASLQGKVNVEVRAQASGYINKIVVKEGSYVKKGQALFLIDPQPYQIKLQNAEATLKAAAAELVNAQLEQDKVKSLVENKFVSPIQLQTANAALDSAKAMVAQAKAAVAEAKLNLSYCTVVAPVDGFLGRIPKLVGNLVTAGEAEPLTTMSDISQIYAYFSVTEADYFDLIKGSNGEQEVLPMDIELKLSNGDTYPLHGKVDMINGEFDKATNALSVRAVFENPDKLLRNGGTGIVNLVAKKNDVLQIPIAATMDLQNKVFAYVLGKDNQVEQRQLKIVGKNLHTYFVQGGIESGEVIVTTGLDKIADGDKVQPLTAMSNEQISAVKEEETAREASVL</sequence>
<dbReference type="InterPro" id="IPR058627">
    <property type="entry name" value="MdtA-like_C"/>
</dbReference>
<feature type="coiled-coil region" evidence="3">
    <location>
        <begin position="108"/>
        <end position="173"/>
    </location>
</feature>
<comment type="subcellular location">
    <subcellularLocation>
        <location evidence="1">Cell envelope</location>
    </subcellularLocation>
</comment>
<feature type="domain" description="Multidrug resistance protein MdtA-like alpha-helical hairpin" evidence="4">
    <location>
        <begin position="108"/>
        <end position="176"/>
    </location>
</feature>
<evidence type="ECO:0000313" key="8">
    <source>
        <dbReference type="EMBL" id="STZ26654.1"/>
    </source>
</evidence>
<comment type="similarity">
    <text evidence="2">Belongs to the membrane fusion protein (MFP) (TC 8.A.1) family.</text>
</comment>
<proteinExistence type="inferred from homology"/>
<evidence type="ECO:0000256" key="3">
    <source>
        <dbReference type="SAM" id="Coils"/>
    </source>
</evidence>
<dbReference type="Pfam" id="PF25944">
    <property type="entry name" value="Beta-barrel_RND"/>
    <property type="match status" value="1"/>
</dbReference>
<evidence type="ECO:0000256" key="2">
    <source>
        <dbReference type="ARBA" id="ARBA00009477"/>
    </source>
</evidence>
<protein>
    <submittedName>
        <fullName evidence="8">Multidrug resistance protein MdtE</fullName>
    </submittedName>
</protein>
<accession>A0A378RI67</accession>
<dbReference type="InterPro" id="IPR058624">
    <property type="entry name" value="MdtA-like_HH"/>
</dbReference>
<dbReference type="GO" id="GO:0046677">
    <property type="term" value="P:response to antibiotic"/>
    <property type="evidence" value="ECO:0007669"/>
    <property type="project" value="TreeGrafter"/>
</dbReference>
<feature type="domain" description="Multidrug resistance protein MdtA-like C-terminal permuted SH3" evidence="7">
    <location>
        <begin position="304"/>
        <end position="364"/>
    </location>
</feature>
<evidence type="ECO:0000259" key="7">
    <source>
        <dbReference type="Pfam" id="PF25967"/>
    </source>
</evidence>
<evidence type="ECO:0000259" key="4">
    <source>
        <dbReference type="Pfam" id="PF25876"/>
    </source>
</evidence>
<dbReference type="EMBL" id="UGQL01000001">
    <property type="protein sequence ID" value="STZ26654.1"/>
    <property type="molecule type" value="Genomic_DNA"/>
</dbReference>
<dbReference type="Gene3D" id="1.10.287.470">
    <property type="entry name" value="Helix hairpin bin"/>
    <property type="match status" value="1"/>
</dbReference>
<feature type="domain" description="Multidrug resistance protein MdtA-like beta-barrel" evidence="6">
    <location>
        <begin position="215"/>
        <end position="291"/>
    </location>
</feature>
<dbReference type="Proteomes" id="UP000255024">
    <property type="component" value="Unassembled WGS sequence"/>
</dbReference>
<dbReference type="SUPFAM" id="SSF111369">
    <property type="entry name" value="HlyD-like secretion proteins"/>
    <property type="match status" value="1"/>
</dbReference>
<dbReference type="Gene3D" id="2.40.420.20">
    <property type="match status" value="1"/>
</dbReference>
<dbReference type="NCBIfam" id="TIGR01730">
    <property type="entry name" value="RND_mfp"/>
    <property type="match status" value="1"/>
</dbReference>
<dbReference type="PANTHER" id="PTHR30158:SF23">
    <property type="entry name" value="MULTIDRUG RESISTANCE PROTEIN MEXA"/>
    <property type="match status" value="1"/>
</dbReference>
<evidence type="ECO:0000313" key="9">
    <source>
        <dbReference type="Proteomes" id="UP000255024"/>
    </source>
</evidence>
<name>A0A378RI67_MYROD</name>
<feature type="domain" description="Multidrug resistance protein MdtA-like barrel-sandwich hybrid" evidence="5">
    <location>
        <begin position="69"/>
        <end position="208"/>
    </location>
</feature>
<evidence type="ECO:0000259" key="6">
    <source>
        <dbReference type="Pfam" id="PF25944"/>
    </source>
</evidence>
<dbReference type="InterPro" id="IPR058626">
    <property type="entry name" value="MdtA-like_b-barrel"/>
</dbReference>
<keyword evidence="3" id="KW-0175">Coiled coil</keyword>
<evidence type="ECO:0000259" key="5">
    <source>
        <dbReference type="Pfam" id="PF25917"/>
    </source>
</evidence>
<keyword evidence="9" id="KW-1185">Reference proteome</keyword>
<reference evidence="8 9" key="1">
    <citation type="submission" date="2018-06" db="EMBL/GenBank/DDBJ databases">
        <authorList>
            <consortium name="Pathogen Informatics"/>
            <person name="Doyle S."/>
        </authorList>
    </citation>
    <scope>NUCLEOTIDE SEQUENCE [LARGE SCALE GENOMIC DNA]</scope>
    <source>
        <strain evidence="8 9">NCTC11179</strain>
    </source>
</reference>
<gene>
    <name evidence="8" type="primary">mdtE_1</name>
    <name evidence="8" type="ORF">NCTC11179_00176</name>
</gene>
<dbReference type="PANTHER" id="PTHR30158">
    <property type="entry name" value="ACRA/E-RELATED COMPONENT OF DRUG EFFLUX TRANSPORTER"/>
    <property type="match status" value="1"/>
</dbReference>
<dbReference type="Pfam" id="PF25917">
    <property type="entry name" value="BSH_RND"/>
    <property type="match status" value="1"/>
</dbReference>
<dbReference type="Pfam" id="PF25967">
    <property type="entry name" value="RND-MFP_C"/>
    <property type="match status" value="1"/>
</dbReference>